<evidence type="ECO:0000313" key="2">
    <source>
        <dbReference type="Proteomes" id="UP000008776"/>
    </source>
</evidence>
<name>Q6JPG7_NPVNC</name>
<dbReference type="EMBL" id="AY349019">
    <property type="protein sequence ID" value="AAQ99049.1"/>
    <property type="molecule type" value="Genomic_DNA"/>
</dbReference>
<dbReference type="GeneID" id="2943424"/>
<evidence type="ECO:0000313" key="1">
    <source>
        <dbReference type="EMBL" id="AAQ99049.1"/>
    </source>
</evidence>
<sequence length="332" mass="38890">MSASTRQFGKRKYSKISDVPILQLRYDNTDTLMSRAALERLDNLLNIAKHETATINNLTTLFKSYPINQISNYFTIFTSHVRAKRLSECKKQRLDFFHEEIFNSIDRETTIYEMSEFLIQTSNEIQLLTQKNFVDNQCTYAFGTQLKELFDWVLATDEFLDKIYIKNKFLTQLNSIVDTRINTLLFQNESNDNSESLQNVFVRHYDNTPVDNFVDQLLSMFHEASRDNIISVYQTLPHESRIVAKKHIAKDVYDYLNILKHELSQKHVDAKLLFKYTTKLIGSLEITTIYLDQKINDDIINFLKSMIKSDKICNDERLKDLLLKATCSANKQ</sequence>
<dbReference type="RefSeq" id="YP_025201.1">
    <property type="nucleotide sequence ID" value="NC_005906.1"/>
</dbReference>
<proteinExistence type="predicted"/>
<keyword evidence="2" id="KW-1185">Reference proteome</keyword>
<organismHost>
    <name type="scientific">Neodiprion lecontei</name>
    <name type="common">Redheaded pine sawfly</name>
    <dbReference type="NCBI Taxonomy" id="441921"/>
</organismHost>
<dbReference type="Proteomes" id="UP000008776">
    <property type="component" value="Segment"/>
</dbReference>
<organism evidence="1 2">
    <name type="scientific">Neodiprion lecontei nucleopolyhedrovirus (strain Canada)</name>
    <name type="common">NeleNPV</name>
    <dbReference type="NCBI Taxonomy" id="654906"/>
    <lineage>
        <taxon>Viruses</taxon>
        <taxon>Viruses incertae sedis</taxon>
        <taxon>Naldaviricetes</taxon>
        <taxon>Lefavirales</taxon>
        <taxon>Baculoviridae</taxon>
        <taxon>Gammabaculovirus</taxon>
        <taxon>Gammabaculovirus nelecontei</taxon>
    </lineage>
</organism>
<accession>Q6JPG7</accession>
<reference evidence="1 2" key="1">
    <citation type="journal article" date="2004" name="J. Virol.">
        <title>Sequence and organization of the Neodiprion lecontei nucleopolyhedrovirus genome.</title>
        <authorList>
            <person name="Lauzon H.A.M."/>
            <person name="Lucarotti C.J."/>
            <person name="Krell P.J."/>
            <person name="Feng Q."/>
            <person name="Retnakaran A."/>
            <person name="Arif B.M."/>
        </authorList>
    </citation>
    <scope>NUCLEOTIDE SEQUENCE [LARGE SCALE GENOMIC DNA]</scope>
    <source>
        <strain evidence="2">Canada</strain>
    </source>
</reference>
<protein>
    <submittedName>
        <fullName evidence="1">Uncharacterized protein</fullName>
    </submittedName>
</protein>
<dbReference type="KEGG" id="vg:2943424"/>